<reference evidence="3" key="1">
    <citation type="submission" date="2017-02" db="EMBL/GenBank/DDBJ databases">
        <authorList>
            <person name="Daims H."/>
        </authorList>
    </citation>
    <scope>NUCLEOTIDE SEQUENCE [LARGE SCALE GENOMIC DNA]</scope>
</reference>
<dbReference type="NCBIfam" id="TIGR03010">
    <property type="entry name" value="sulf_tusC_dsrF"/>
    <property type="match status" value="1"/>
</dbReference>
<keyword evidence="3" id="KW-1185">Reference proteome</keyword>
<dbReference type="InterPro" id="IPR003787">
    <property type="entry name" value="Sulphur_relay_DsrE/F-like"/>
</dbReference>
<dbReference type="Proteomes" id="UP000195442">
    <property type="component" value="Unassembled WGS sequence"/>
</dbReference>
<name>A0A1R4H891_9GAMM</name>
<dbReference type="PANTHER" id="PTHR38780:SF1">
    <property type="entry name" value="PROTEIN TUSC"/>
    <property type="match status" value="1"/>
</dbReference>
<dbReference type="NCBIfam" id="NF001238">
    <property type="entry name" value="PRK00211.1"/>
    <property type="match status" value="1"/>
</dbReference>
<dbReference type="PANTHER" id="PTHR38780">
    <property type="entry name" value="PROTEIN TUSC"/>
    <property type="match status" value="1"/>
</dbReference>
<gene>
    <name evidence="2" type="ORF">CRENPOLYSF2_270007</name>
</gene>
<evidence type="ECO:0000313" key="3">
    <source>
        <dbReference type="Proteomes" id="UP000195442"/>
    </source>
</evidence>
<dbReference type="InterPro" id="IPR017462">
    <property type="entry name" value="Sulphur_relay_TusC/DsrF"/>
</dbReference>
<dbReference type="InterPro" id="IPR027396">
    <property type="entry name" value="DsrEFH-like"/>
</dbReference>
<organism evidence="2 3">
    <name type="scientific">Crenothrix polyspora</name>
    <dbReference type="NCBI Taxonomy" id="360316"/>
    <lineage>
        <taxon>Bacteria</taxon>
        <taxon>Pseudomonadati</taxon>
        <taxon>Pseudomonadota</taxon>
        <taxon>Gammaproteobacteria</taxon>
        <taxon>Methylococcales</taxon>
        <taxon>Crenotrichaceae</taxon>
        <taxon>Crenothrix</taxon>
    </lineage>
</organism>
<dbReference type="Gene3D" id="3.40.1260.10">
    <property type="entry name" value="DsrEFH-like"/>
    <property type="match status" value="1"/>
</dbReference>
<evidence type="ECO:0000256" key="1">
    <source>
        <dbReference type="ARBA" id="ARBA00005996"/>
    </source>
</evidence>
<dbReference type="EMBL" id="FUKJ01000190">
    <property type="protein sequence ID" value="SJM92387.1"/>
    <property type="molecule type" value="Genomic_DNA"/>
</dbReference>
<accession>A0A1R4H891</accession>
<evidence type="ECO:0000313" key="2">
    <source>
        <dbReference type="EMBL" id="SJM92387.1"/>
    </source>
</evidence>
<comment type="similarity">
    <text evidence="1">Belongs to the DsrF/TusC family.</text>
</comment>
<dbReference type="Pfam" id="PF02635">
    <property type="entry name" value="DsrE"/>
    <property type="match status" value="1"/>
</dbReference>
<protein>
    <submittedName>
        <fullName evidence="2">Sulfur relay protein TusC/DsrF</fullName>
    </submittedName>
</protein>
<sequence>MAMKSYLFVLRKPAHSGNHVQEILDIVLTAAAFDQQVSLLLLDDGVFQLKNNQHPEKLAMKDTAAIFRALEIYDVKNLYVEQESLQERGLKPSDLYLSTKAVDRSNIAGFMKQFDVIFPG</sequence>
<dbReference type="AlphaFoldDB" id="A0A1R4H891"/>
<dbReference type="SUPFAM" id="SSF75169">
    <property type="entry name" value="DsrEFH-like"/>
    <property type="match status" value="1"/>
</dbReference>
<proteinExistence type="inferred from homology"/>